<keyword evidence="3" id="KW-1185">Reference proteome</keyword>
<dbReference type="Gene3D" id="1.25.40.10">
    <property type="entry name" value="Tetratricopeptide repeat domain"/>
    <property type="match status" value="2"/>
</dbReference>
<evidence type="ECO:0000313" key="2">
    <source>
        <dbReference type="EMBL" id="ALI98115.1"/>
    </source>
</evidence>
<dbReference type="AlphaFoldDB" id="A0A0P0C002"/>
<feature type="transmembrane region" description="Helical" evidence="1">
    <location>
        <begin position="388"/>
        <end position="406"/>
    </location>
</feature>
<dbReference type="OrthoDB" id="973593at2"/>
<dbReference type="PATRIC" id="fig|512763.3.peg.644"/>
<dbReference type="STRING" id="512763.DC20_02885"/>
<feature type="transmembrane region" description="Helical" evidence="1">
    <location>
        <begin position="148"/>
        <end position="168"/>
    </location>
</feature>
<organism evidence="2 3">
    <name type="scientific">Rufibacter tibetensis</name>
    <dbReference type="NCBI Taxonomy" id="512763"/>
    <lineage>
        <taxon>Bacteria</taxon>
        <taxon>Pseudomonadati</taxon>
        <taxon>Bacteroidota</taxon>
        <taxon>Cytophagia</taxon>
        <taxon>Cytophagales</taxon>
        <taxon>Hymenobacteraceae</taxon>
        <taxon>Rufibacter</taxon>
    </lineage>
</organism>
<feature type="transmembrane region" description="Helical" evidence="1">
    <location>
        <begin position="349"/>
        <end position="368"/>
    </location>
</feature>
<keyword evidence="1" id="KW-0472">Membrane</keyword>
<sequence length="1016" mass="114032">MKLFPFWPLVEPGRRFLYFLLVLLVLTAVAFGVYGFLHGQQTVFPLEKQAELFPAEAHLNPSSPLLTPMRVEVNAYLVTERYVIGPMQLPLWATWTYFVGLAVALTFFWTLASTLKRIPYYAAVLLGMLWLSTLNLDLLGIFSETSRILLLTALGTLGAGSFLFQAFWTRVSFLGRFLFFGLLMLLLSLALFHFSPLPGPLTALHVVNYSTLASFVASVLFMVVVAYENLHGLLWFNTQAQQPQRRFGLVQFVLISVLYLGNLLLLYLRQTGMIQFDFTGLDALLVFLCSTLVGLWGLKQRQGQYTRFFSFETEAAPLYLVLALLTFLNLGYALMLANDPLVQAYRNAVILTHLAYGVAFFIYVLVNFGPLIKQKLRVYKVVYDPRQLPYFTVYLMGTVLLVIMLVRSQYAMYFQQQAGYFNYLGDLYRQTEEKPLLAEQFYNEASIQSRNNLRSSFSLADMYHQAGSRTLEMHRLQEALERRPSPEGYLRLENLFTSSSDLFDHIKVLQEAVKTFPTHAPLLNNLGLLYGTTAFSDSAGFYLDAALAQSEEPEVIQANQLAFLASHKFPQQAKEFSQRYQEGTYGPLVTNRMAISLALGAPKPQNIPPLPQDSSLTTQTFASFYNRQLFPGNPKDSTTTFATLNTLLRQEENQPFLDDLTLIKALQLHQGSHSLPKPAQAKATLEFLATNSGGAAGYYFDILGQWMMQGKLYPLAAEYFQKARQAGYRDAHLHAVVANALAGNYGEATQIALGASDFPDPAQRKAATQLAIVTQMSPEQAVNAPDSLKVQFLQLKAATLPLDQLENVANGITTQALAPVAALSLVERYIQEGNATTAGNLLRLHFPASFPKNSLKSQANLLQAELWWRTGQVQELSTQLPSLYFTPQDAGAKLYYQALVAQRNKNPKAATNLFNQLLQRAPWFEAGHLAAADFFISQKQPMRAYNLLLEAIGYNPSSVVLRKAYVNVALDQGLREYALQGLEQLEPLVSPQEYLTFRKEIEPKLQASEALLQEWQ</sequence>
<proteinExistence type="predicted"/>
<feature type="transmembrane region" description="Helical" evidence="1">
    <location>
        <begin position="118"/>
        <end position="136"/>
    </location>
</feature>
<keyword evidence="1" id="KW-1133">Transmembrane helix</keyword>
<feature type="transmembrane region" description="Helical" evidence="1">
    <location>
        <begin position="206"/>
        <end position="227"/>
    </location>
</feature>
<feature type="transmembrane region" description="Helical" evidence="1">
    <location>
        <begin position="91"/>
        <end position="112"/>
    </location>
</feature>
<dbReference type="KEGG" id="rti:DC20_02885"/>
<evidence type="ECO:0000256" key="1">
    <source>
        <dbReference type="SAM" id="Phobius"/>
    </source>
</evidence>
<reference evidence="2 3" key="1">
    <citation type="submission" date="2015-08" db="EMBL/GenBank/DDBJ databases">
        <title>Complete genome sequence of Rufibacter tibetensis strain 1351t, a radiation-resistant bacterium from tibet plateau.</title>
        <authorList>
            <person name="Dai J."/>
        </authorList>
    </citation>
    <scope>NUCLEOTIDE SEQUENCE [LARGE SCALE GENOMIC DNA]</scope>
    <source>
        <strain evidence="2 3">1351</strain>
    </source>
</reference>
<evidence type="ECO:0000313" key="3">
    <source>
        <dbReference type="Proteomes" id="UP000061382"/>
    </source>
</evidence>
<dbReference type="SUPFAM" id="SSF48452">
    <property type="entry name" value="TPR-like"/>
    <property type="match status" value="1"/>
</dbReference>
<keyword evidence="1" id="KW-0812">Transmembrane</keyword>
<gene>
    <name evidence="2" type="ORF">DC20_02885</name>
</gene>
<dbReference type="Proteomes" id="UP000061382">
    <property type="component" value="Chromosome"/>
</dbReference>
<name>A0A0P0C002_9BACT</name>
<dbReference type="SUPFAM" id="SSF81901">
    <property type="entry name" value="HCP-like"/>
    <property type="match status" value="1"/>
</dbReference>
<feature type="transmembrane region" description="Helical" evidence="1">
    <location>
        <begin position="247"/>
        <end position="268"/>
    </location>
</feature>
<accession>A0A0P0C002</accession>
<feature type="transmembrane region" description="Helical" evidence="1">
    <location>
        <begin position="318"/>
        <end position="337"/>
    </location>
</feature>
<protein>
    <submittedName>
        <fullName evidence="2">Uncharacterized protein</fullName>
    </submittedName>
</protein>
<dbReference type="RefSeq" id="WP_062542452.1">
    <property type="nucleotide sequence ID" value="NZ_CP012643.1"/>
</dbReference>
<feature type="transmembrane region" description="Helical" evidence="1">
    <location>
        <begin position="174"/>
        <end position="194"/>
    </location>
</feature>
<feature type="transmembrane region" description="Helical" evidence="1">
    <location>
        <begin position="280"/>
        <end position="298"/>
    </location>
</feature>
<dbReference type="EMBL" id="CP012643">
    <property type="protein sequence ID" value="ALI98115.1"/>
    <property type="molecule type" value="Genomic_DNA"/>
</dbReference>
<feature type="transmembrane region" description="Helical" evidence="1">
    <location>
        <begin position="16"/>
        <end position="37"/>
    </location>
</feature>
<dbReference type="InterPro" id="IPR011990">
    <property type="entry name" value="TPR-like_helical_dom_sf"/>
</dbReference>